<keyword evidence="3" id="KW-0106">Calcium</keyword>
<dbReference type="EMBL" id="CAJNOH010000045">
    <property type="protein sequence ID" value="CAF0804784.1"/>
    <property type="molecule type" value="Genomic_DNA"/>
</dbReference>
<keyword evidence="9" id="KW-1185">Reference proteome</keyword>
<dbReference type="PANTHER" id="PTHR10827:SF98">
    <property type="entry name" value="45 KDA CALCIUM-BINDING PROTEIN"/>
    <property type="match status" value="1"/>
</dbReference>
<evidence type="ECO:0000256" key="1">
    <source>
        <dbReference type="ARBA" id="ARBA00022723"/>
    </source>
</evidence>
<dbReference type="AlphaFoldDB" id="A0A814XGP5"/>
<evidence type="ECO:0000256" key="2">
    <source>
        <dbReference type="ARBA" id="ARBA00022737"/>
    </source>
</evidence>
<feature type="signal peptide" evidence="4">
    <location>
        <begin position="1"/>
        <end position="21"/>
    </location>
</feature>
<keyword evidence="4" id="KW-0732">Signal</keyword>
<dbReference type="InterPro" id="IPR018247">
    <property type="entry name" value="EF_Hand_1_Ca_BS"/>
</dbReference>
<feature type="domain" description="EF-hand" evidence="5">
    <location>
        <begin position="170"/>
        <end position="205"/>
    </location>
</feature>
<evidence type="ECO:0000313" key="7">
    <source>
        <dbReference type="EMBL" id="CAF0935312.1"/>
    </source>
</evidence>
<dbReference type="InterPro" id="IPR002048">
    <property type="entry name" value="EF_hand_dom"/>
</dbReference>
<dbReference type="GO" id="GO:0005509">
    <property type="term" value="F:calcium ion binding"/>
    <property type="evidence" value="ECO:0007669"/>
    <property type="project" value="InterPro"/>
</dbReference>
<keyword evidence="1" id="KW-0479">Metal-binding</keyword>
<dbReference type="SMART" id="SM00054">
    <property type="entry name" value="EFh"/>
    <property type="match status" value="5"/>
</dbReference>
<dbReference type="Proteomes" id="UP000663854">
    <property type="component" value="Unassembled WGS sequence"/>
</dbReference>
<dbReference type="InterPro" id="IPR011992">
    <property type="entry name" value="EF-hand-dom_pair"/>
</dbReference>
<dbReference type="Proteomes" id="UP000663870">
    <property type="component" value="Unassembled WGS sequence"/>
</dbReference>
<keyword evidence="2" id="KW-0677">Repeat</keyword>
<dbReference type="PROSITE" id="PS00018">
    <property type="entry name" value="EF_HAND_1"/>
    <property type="match status" value="4"/>
</dbReference>
<feature type="domain" description="EF-hand" evidence="5">
    <location>
        <begin position="313"/>
        <end position="348"/>
    </location>
</feature>
<evidence type="ECO:0000313" key="8">
    <source>
        <dbReference type="EMBL" id="CAF1217618.1"/>
    </source>
</evidence>
<dbReference type="PROSITE" id="PS50222">
    <property type="entry name" value="EF_HAND_2"/>
    <property type="match status" value="3"/>
</dbReference>
<dbReference type="PANTHER" id="PTHR10827">
    <property type="entry name" value="RETICULOCALBIN"/>
    <property type="match status" value="1"/>
</dbReference>
<dbReference type="Proteomes" id="UP000663889">
    <property type="component" value="Unassembled WGS sequence"/>
</dbReference>
<dbReference type="EMBL" id="CAJNOL010000846">
    <property type="protein sequence ID" value="CAF1217618.1"/>
    <property type="molecule type" value="Genomic_DNA"/>
</dbReference>
<dbReference type="GO" id="GO:0005783">
    <property type="term" value="C:endoplasmic reticulum"/>
    <property type="evidence" value="ECO:0007669"/>
    <property type="project" value="TreeGrafter"/>
</dbReference>
<feature type="chain" id="PRO_5035603834" description="EF-hand domain-containing protein" evidence="4">
    <location>
        <begin position="22"/>
        <end position="398"/>
    </location>
</feature>
<feature type="domain" description="EF-hand" evidence="5">
    <location>
        <begin position="131"/>
        <end position="166"/>
    </location>
</feature>
<evidence type="ECO:0000256" key="4">
    <source>
        <dbReference type="SAM" id="SignalP"/>
    </source>
</evidence>
<dbReference type="EMBL" id="CAJNOU010000257">
    <property type="protein sequence ID" value="CAF0935312.1"/>
    <property type="molecule type" value="Genomic_DNA"/>
</dbReference>
<gene>
    <name evidence="8" type="ORF">JXQ802_LOCUS25269</name>
    <name evidence="6" type="ORF">PYM288_LOCUS4797</name>
    <name evidence="7" type="ORF">SEV965_LOCUS7400</name>
</gene>
<comment type="caution">
    <text evidence="8">The sequence shown here is derived from an EMBL/GenBank/DDBJ whole genome shotgun (WGS) entry which is preliminary data.</text>
</comment>
<sequence>MIRILLNFLHLSLIYNFCINGLPIIEQISDIENSTLNAAQRAMLSEYQMDKLPAALRISQIIPKFKPPKKFNLSQIAKDIKNIGIHSLKDEKHLEGLPLERDGKINPDFHKEIFLGNHELFESDIQNDEGKRNKKLEEIFNEADGDHNQQLTKDELLNYVLKNVNQHIQEAKDRNTQLFLLIDSNQDGKVTWHEYFALYVKFHDINSTSVKESDTFDFVQGPFDNNFQRELVKIRFRWTEADVGGDNELDIDEFLAFRHPEIAGHSYKHVVDDLILQMDRNDDQQLNETEFAFLPSSVLEDGGNKEWVEMDKRWLEEQKREFHEMDENNDGILTKDELLKAYDPMNRVHINNQIKKLFERVDDSPSDNILTLNEIQKHADVFTDMRILDTEKALHDEM</sequence>
<evidence type="ECO:0000256" key="3">
    <source>
        <dbReference type="ARBA" id="ARBA00022837"/>
    </source>
</evidence>
<protein>
    <recommendedName>
        <fullName evidence="5">EF-hand domain-containing protein</fullName>
    </recommendedName>
</protein>
<accession>A0A814XGP5</accession>
<dbReference type="GO" id="GO:0017156">
    <property type="term" value="P:calcium-ion regulated exocytosis"/>
    <property type="evidence" value="ECO:0007669"/>
    <property type="project" value="TreeGrafter"/>
</dbReference>
<evidence type="ECO:0000313" key="6">
    <source>
        <dbReference type="EMBL" id="CAF0804784.1"/>
    </source>
</evidence>
<evidence type="ECO:0000259" key="5">
    <source>
        <dbReference type="PROSITE" id="PS50222"/>
    </source>
</evidence>
<name>A0A814XGP5_9BILA</name>
<organism evidence="8 9">
    <name type="scientific">Rotaria sordida</name>
    <dbReference type="NCBI Taxonomy" id="392033"/>
    <lineage>
        <taxon>Eukaryota</taxon>
        <taxon>Metazoa</taxon>
        <taxon>Spiralia</taxon>
        <taxon>Gnathifera</taxon>
        <taxon>Rotifera</taxon>
        <taxon>Eurotatoria</taxon>
        <taxon>Bdelloidea</taxon>
        <taxon>Philodinida</taxon>
        <taxon>Philodinidae</taxon>
        <taxon>Rotaria</taxon>
    </lineage>
</organism>
<dbReference type="Pfam" id="PF13499">
    <property type="entry name" value="EF-hand_7"/>
    <property type="match status" value="1"/>
</dbReference>
<reference evidence="8" key="1">
    <citation type="submission" date="2021-02" db="EMBL/GenBank/DDBJ databases">
        <authorList>
            <person name="Nowell W R."/>
        </authorList>
    </citation>
    <scope>NUCLEOTIDE SEQUENCE</scope>
</reference>
<proteinExistence type="predicted"/>
<evidence type="ECO:0000313" key="9">
    <source>
        <dbReference type="Proteomes" id="UP000663870"/>
    </source>
</evidence>
<dbReference type="SUPFAM" id="SSF47473">
    <property type="entry name" value="EF-hand"/>
    <property type="match status" value="2"/>
</dbReference>
<dbReference type="Gene3D" id="1.10.238.10">
    <property type="entry name" value="EF-hand"/>
    <property type="match status" value="3"/>
</dbReference>